<keyword evidence="3" id="KW-1185">Reference proteome</keyword>
<evidence type="ECO:0000259" key="1">
    <source>
        <dbReference type="PROSITE" id="PS50011"/>
    </source>
</evidence>
<dbReference type="GO" id="GO:0004672">
    <property type="term" value="F:protein kinase activity"/>
    <property type="evidence" value="ECO:0007669"/>
    <property type="project" value="InterPro"/>
</dbReference>
<protein>
    <recommendedName>
        <fullName evidence="1">Protein kinase domain-containing protein</fullName>
    </recommendedName>
</protein>
<dbReference type="STRING" id="670483.S7R7P3"/>
<dbReference type="PANTHER" id="PTHR21310:SF55">
    <property type="entry name" value="AMINOGLYCOSIDE PHOSPHOTRANSFERASE DOMAIN-CONTAINING PROTEIN"/>
    <property type="match status" value="1"/>
</dbReference>
<dbReference type="KEGG" id="gtr:GLOTRDRAFT_82325"/>
<dbReference type="HOGENOM" id="CLU_021768_8_2_1"/>
<dbReference type="eggNOG" id="ENOG502SRUN">
    <property type="taxonomic scope" value="Eukaryota"/>
</dbReference>
<dbReference type="Pfam" id="PF01636">
    <property type="entry name" value="APH"/>
    <property type="match status" value="1"/>
</dbReference>
<gene>
    <name evidence="2" type="ORF">GLOTRDRAFT_82325</name>
</gene>
<dbReference type="EMBL" id="KB469316">
    <property type="protein sequence ID" value="EPQ50385.1"/>
    <property type="molecule type" value="Genomic_DNA"/>
</dbReference>
<dbReference type="GO" id="GO:0005524">
    <property type="term" value="F:ATP binding"/>
    <property type="evidence" value="ECO:0007669"/>
    <property type="project" value="InterPro"/>
</dbReference>
<dbReference type="RefSeq" id="XP_007871099.1">
    <property type="nucleotide sequence ID" value="XM_007872908.1"/>
</dbReference>
<dbReference type="InterPro" id="IPR051678">
    <property type="entry name" value="AGP_Transferase"/>
</dbReference>
<dbReference type="Proteomes" id="UP000030669">
    <property type="component" value="Unassembled WGS sequence"/>
</dbReference>
<dbReference type="GeneID" id="19309159"/>
<organism evidence="2 3">
    <name type="scientific">Gloeophyllum trabeum (strain ATCC 11539 / FP-39264 / Madison 617)</name>
    <name type="common">Brown rot fungus</name>
    <dbReference type="NCBI Taxonomy" id="670483"/>
    <lineage>
        <taxon>Eukaryota</taxon>
        <taxon>Fungi</taxon>
        <taxon>Dikarya</taxon>
        <taxon>Basidiomycota</taxon>
        <taxon>Agaricomycotina</taxon>
        <taxon>Agaricomycetes</taxon>
        <taxon>Gloeophyllales</taxon>
        <taxon>Gloeophyllaceae</taxon>
        <taxon>Gloeophyllum</taxon>
    </lineage>
</organism>
<dbReference type="Gene3D" id="3.90.1200.10">
    <property type="match status" value="1"/>
</dbReference>
<dbReference type="PANTHER" id="PTHR21310">
    <property type="entry name" value="AMINOGLYCOSIDE PHOSPHOTRANSFERASE-RELATED-RELATED"/>
    <property type="match status" value="1"/>
</dbReference>
<proteinExistence type="predicted"/>
<reference evidence="2 3" key="1">
    <citation type="journal article" date="2012" name="Science">
        <title>The Paleozoic origin of enzymatic lignin decomposition reconstructed from 31 fungal genomes.</title>
        <authorList>
            <person name="Floudas D."/>
            <person name="Binder M."/>
            <person name="Riley R."/>
            <person name="Barry K."/>
            <person name="Blanchette R.A."/>
            <person name="Henrissat B."/>
            <person name="Martinez A.T."/>
            <person name="Otillar R."/>
            <person name="Spatafora J.W."/>
            <person name="Yadav J.S."/>
            <person name="Aerts A."/>
            <person name="Benoit I."/>
            <person name="Boyd A."/>
            <person name="Carlson A."/>
            <person name="Copeland A."/>
            <person name="Coutinho P.M."/>
            <person name="de Vries R.P."/>
            <person name="Ferreira P."/>
            <person name="Findley K."/>
            <person name="Foster B."/>
            <person name="Gaskell J."/>
            <person name="Glotzer D."/>
            <person name="Gorecki P."/>
            <person name="Heitman J."/>
            <person name="Hesse C."/>
            <person name="Hori C."/>
            <person name="Igarashi K."/>
            <person name="Jurgens J.A."/>
            <person name="Kallen N."/>
            <person name="Kersten P."/>
            <person name="Kohler A."/>
            <person name="Kuees U."/>
            <person name="Kumar T.K.A."/>
            <person name="Kuo A."/>
            <person name="LaButti K."/>
            <person name="Larrondo L.F."/>
            <person name="Lindquist E."/>
            <person name="Ling A."/>
            <person name="Lombard V."/>
            <person name="Lucas S."/>
            <person name="Lundell T."/>
            <person name="Martin R."/>
            <person name="McLaughlin D.J."/>
            <person name="Morgenstern I."/>
            <person name="Morin E."/>
            <person name="Murat C."/>
            <person name="Nagy L.G."/>
            <person name="Nolan M."/>
            <person name="Ohm R.A."/>
            <person name="Patyshakuliyeva A."/>
            <person name="Rokas A."/>
            <person name="Ruiz-Duenas F.J."/>
            <person name="Sabat G."/>
            <person name="Salamov A."/>
            <person name="Samejima M."/>
            <person name="Schmutz J."/>
            <person name="Slot J.C."/>
            <person name="St John F."/>
            <person name="Stenlid J."/>
            <person name="Sun H."/>
            <person name="Sun S."/>
            <person name="Syed K."/>
            <person name="Tsang A."/>
            <person name="Wiebenga A."/>
            <person name="Young D."/>
            <person name="Pisabarro A."/>
            <person name="Eastwood D.C."/>
            <person name="Martin F."/>
            <person name="Cullen D."/>
            <person name="Grigoriev I.V."/>
            <person name="Hibbett D.S."/>
        </authorList>
    </citation>
    <scope>NUCLEOTIDE SEQUENCE [LARGE SCALE GENOMIC DNA]</scope>
    <source>
        <strain evidence="2 3">ATCC 11539</strain>
    </source>
</reference>
<dbReference type="SUPFAM" id="SSF56112">
    <property type="entry name" value="Protein kinase-like (PK-like)"/>
    <property type="match status" value="1"/>
</dbReference>
<dbReference type="InterPro" id="IPR000719">
    <property type="entry name" value="Prot_kinase_dom"/>
</dbReference>
<accession>S7R7P3</accession>
<evidence type="ECO:0000313" key="3">
    <source>
        <dbReference type="Proteomes" id="UP000030669"/>
    </source>
</evidence>
<name>S7R7P3_GLOTA</name>
<sequence length="166" mass="19159">MEVFVTTVGGWLEQLRAIGPSPYGDSVCGFLGGPFYSYRILHDRPVGPFASQEDFHAQWFNTLPEEADAEIRALASRLRSQKRYRICLTHGDISPNNILVDEAYRPVGLVDFGCAAWMPEYWELTYSIYGRQLFYPGWVKAFTQIFPQYKDELAVETELWKYASPW</sequence>
<dbReference type="OMA" id="AIEMESW"/>
<dbReference type="InterPro" id="IPR011009">
    <property type="entry name" value="Kinase-like_dom_sf"/>
</dbReference>
<evidence type="ECO:0000313" key="2">
    <source>
        <dbReference type="EMBL" id="EPQ50385.1"/>
    </source>
</evidence>
<feature type="domain" description="Protein kinase" evidence="1">
    <location>
        <begin position="1"/>
        <end position="166"/>
    </location>
</feature>
<dbReference type="PROSITE" id="PS50011">
    <property type="entry name" value="PROTEIN_KINASE_DOM"/>
    <property type="match status" value="1"/>
</dbReference>
<dbReference type="InterPro" id="IPR002575">
    <property type="entry name" value="Aminoglycoside_PTrfase"/>
</dbReference>
<dbReference type="OrthoDB" id="5404599at2759"/>
<dbReference type="AlphaFoldDB" id="S7R7P3"/>